<keyword evidence="2" id="KW-1185">Reference proteome</keyword>
<dbReference type="EMBL" id="JAGKQH010000014">
    <property type="protein sequence ID" value="KAG6581555.1"/>
    <property type="molecule type" value="Genomic_DNA"/>
</dbReference>
<dbReference type="AlphaFoldDB" id="A0AAV6MJB7"/>
<protein>
    <submittedName>
        <fullName evidence="1">Uncharacterized protein</fullName>
    </submittedName>
</protein>
<feature type="non-terminal residue" evidence="1">
    <location>
        <position position="1"/>
    </location>
</feature>
<proteinExistence type="predicted"/>
<accession>A0AAV6MJB7</accession>
<dbReference type="InterPro" id="IPR040415">
    <property type="entry name" value="SETD9"/>
</dbReference>
<dbReference type="Proteomes" id="UP000685013">
    <property type="component" value="Chromosome 14"/>
</dbReference>
<evidence type="ECO:0000313" key="1">
    <source>
        <dbReference type="EMBL" id="KAG6581555.1"/>
    </source>
</evidence>
<dbReference type="PANTHER" id="PTHR33524">
    <property type="entry name" value="C5ORF35"/>
    <property type="match status" value="1"/>
</dbReference>
<evidence type="ECO:0000313" key="2">
    <source>
        <dbReference type="Proteomes" id="UP000685013"/>
    </source>
</evidence>
<comment type="caution">
    <text evidence="1">The sequence shown here is derived from an EMBL/GenBank/DDBJ whole genome shotgun (WGS) entry which is preliminary data.</text>
</comment>
<name>A0AAV6MJB7_9ROSI</name>
<reference evidence="1 2" key="1">
    <citation type="journal article" date="2021" name="Hortic Res">
        <title>The domestication of Cucurbita argyrosperma as revealed by the genome of its wild relative.</title>
        <authorList>
            <person name="Barrera-Redondo J."/>
            <person name="Sanchez-de la Vega G."/>
            <person name="Aguirre-Liguori J.A."/>
            <person name="Castellanos-Morales G."/>
            <person name="Gutierrez-Guerrero Y.T."/>
            <person name="Aguirre-Dugua X."/>
            <person name="Aguirre-Planter E."/>
            <person name="Tenaillon M.I."/>
            <person name="Lira-Saade R."/>
            <person name="Eguiarte L.E."/>
        </authorList>
    </citation>
    <scope>NUCLEOTIDE SEQUENCE [LARGE SCALE GENOMIC DNA]</scope>
    <source>
        <strain evidence="1">JBR-2021</strain>
    </source>
</reference>
<gene>
    <name evidence="1" type="ORF">SDJN03_21557</name>
</gene>
<sequence>MRGSLENILMAEVTVLVCHLKSLARMLDKVFFINGDVDVEFFVTTYPDVIYSLAHYRHIPLAYPRVDAHNPYLITRYDGTVINPQPKSLSANIRLSIICLNELSMVVVL</sequence>
<dbReference type="PANTHER" id="PTHR33524:SF1">
    <property type="entry name" value="SET DOMAIN-CONTAINING PROTEIN"/>
    <property type="match status" value="1"/>
</dbReference>
<organism evidence="1 2">
    <name type="scientific">Cucurbita argyrosperma subsp. sororia</name>
    <dbReference type="NCBI Taxonomy" id="37648"/>
    <lineage>
        <taxon>Eukaryota</taxon>
        <taxon>Viridiplantae</taxon>
        <taxon>Streptophyta</taxon>
        <taxon>Embryophyta</taxon>
        <taxon>Tracheophyta</taxon>
        <taxon>Spermatophyta</taxon>
        <taxon>Magnoliopsida</taxon>
        <taxon>eudicotyledons</taxon>
        <taxon>Gunneridae</taxon>
        <taxon>Pentapetalae</taxon>
        <taxon>rosids</taxon>
        <taxon>fabids</taxon>
        <taxon>Cucurbitales</taxon>
        <taxon>Cucurbitaceae</taxon>
        <taxon>Cucurbiteae</taxon>
        <taxon>Cucurbita</taxon>
    </lineage>
</organism>